<evidence type="ECO:0000256" key="6">
    <source>
        <dbReference type="SAM" id="Phobius"/>
    </source>
</evidence>
<comment type="similarity">
    <text evidence="2">Belongs to the EamA transporter family.</text>
</comment>
<evidence type="ECO:0000256" key="5">
    <source>
        <dbReference type="ARBA" id="ARBA00023136"/>
    </source>
</evidence>
<dbReference type="SUPFAM" id="SSF103481">
    <property type="entry name" value="Multidrug resistance efflux transporter EmrE"/>
    <property type="match status" value="2"/>
</dbReference>
<evidence type="ECO:0000259" key="7">
    <source>
        <dbReference type="Pfam" id="PF00892"/>
    </source>
</evidence>
<dbReference type="Proteomes" id="UP001629246">
    <property type="component" value="Unassembled WGS sequence"/>
</dbReference>
<proteinExistence type="inferred from homology"/>
<reference evidence="8 9" key="1">
    <citation type="journal article" date="2024" name="Chem. Sci.">
        <title>Discovery of megapolipeptins by genome mining of a Burkholderiales bacteria collection.</title>
        <authorList>
            <person name="Paulo B.S."/>
            <person name="Recchia M.J.J."/>
            <person name="Lee S."/>
            <person name="Fergusson C.H."/>
            <person name="Romanowski S.B."/>
            <person name="Hernandez A."/>
            <person name="Krull N."/>
            <person name="Liu D.Y."/>
            <person name="Cavanagh H."/>
            <person name="Bos A."/>
            <person name="Gray C.A."/>
            <person name="Murphy B.T."/>
            <person name="Linington R.G."/>
            <person name="Eustaquio A.S."/>
        </authorList>
    </citation>
    <scope>NUCLEOTIDE SEQUENCE [LARGE SCALE GENOMIC DNA]</scope>
    <source>
        <strain evidence="8 9">RL21-008-BIB-A</strain>
    </source>
</reference>
<feature type="transmembrane region" description="Helical" evidence="6">
    <location>
        <begin position="99"/>
        <end position="120"/>
    </location>
</feature>
<gene>
    <name evidence="8" type="ORF">PQR62_06935</name>
</gene>
<dbReference type="PANTHER" id="PTHR32322">
    <property type="entry name" value="INNER MEMBRANE TRANSPORTER"/>
    <property type="match status" value="1"/>
</dbReference>
<name>A0ABW9A7Z1_9BURK</name>
<feature type="transmembrane region" description="Helical" evidence="6">
    <location>
        <begin position="40"/>
        <end position="59"/>
    </location>
</feature>
<evidence type="ECO:0000256" key="4">
    <source>
        <dbReference type="ARBA" id="ARBA00022989"/>
    </source>
</evidence>
<comment type="subcellular location">
    <subcellularLocation>
        <location evidence="1">Membrane</location>
        <topology evidence="1">Multi-pass membrane protein</topology>
    </subcellularLocation>
</comment>
<sequence>MRETTLPMRQALLLLALVVLIWGTTWPVNKASLSYLTPIWGAAIRSMIGAFALLLICLGRGRLRFPPRGDWPVVCSVSLLHMSIYSMLCNIGLQHVGAGRSVVLAFTTPLWVAPGARLFLGEPLTARRLIGAVLGLLGLLLIFNPLSFDWGNAEAVQGNGLILLGAIFWAASILYVRGHRWISEPFDLLFWQALLASCVLTPSAFLLEGPPDFSWSPLLLTQLLYSGAFGIAIAYWAINKVNQALPAMTTSLGLLGVPVFGIVCSALTLGEALEPSLLAAMALIICGIALGALPQRTVKPAPRSP</sequence>
<evidence type="ECO:0000313" key="9">
    <source>
        <dbReference type="Proteomes" id="UP001629246"/>
    </source>
</evidence>
<dbReference type="EMBL" id="JAQQFM010000003">
    <property type="protein sequence ID" value="MFL9923990.1"/>
    <property type="molecule type" value="Genomic_DNA"/>
</dbReference>
<evidence type="ECO:0000256" key="2">
    <source>
        <dbReference type="ARBA" id="ARBA00007362"/>
    </source>
</evidence>
<feature type="transmembrane region" description="Helical" evidence="6">
    <location>
        <begin position="188"/>
        <end position="207"/>
    </location>
</feature>
<dbReference type="PANTHER" id="PTHR32322:SF2">
    <property type="entry name" value="EAMA DOMAIN-CONTAINING PROTEIN"/>
    <property type="match status" value="1"/>
</dbReference>
<dbReference type="InterPro" id="IPR000620">
    <property type="entry name" value="EamA_dom"/>
</dbReference>
<comment type="caution">
    <text evidence="8">The sequence shown here is derived from an EMBL/GenBank/DDBJ whole genome shotgun (WGS) entry which is preliminary data.</text>
</comment>
<evidence type="ECO:0000256" key="1">
    <source>
        <dbReference type="ARBA" id="ARBA00004141"/>
    </source>
</evidence>
<evidence type="ECO:0000313" key="8">
    <source>
        <dbReference type="EMBL" id="MFL9923990.1"/>
    </source>
</evidence>
<keyword evidence="9" id="KW-1185">Reference proteome</keyword>
<organism evidence="8 9">
    <name type="scientific">Herbaspirillum lusitanum</name>
    <dbReference type="NCBI Taxonomy" id="213312"/>
    <lineage>
        <taxon>Bacteria</taxon>
        <taxon>Pseudomonadati</taxon>
        <taxon>Pseudomonadota</taxon>
        <taxon>Betaproteobacteria</taxon>
        <taxon>Burkholderiales</taxon>
        <taxon>Oxalobacteraceae</taxon>
        <taxon>Herbaspirillum</taxon>
    </lineage>
</organism>
<dbReference type="Pfam" id="PF00892">
    <property type="entry name" value="EamA"/>
    <property type="match status" value="2"/>
</dbReference>
<accession>A0ABW9A7Z1</accession>
<keyword evidence="3 6" id="KW-0812">Transmembrane</keyword>
<feature type="transmembrane region" description="Helical" evidence="6">
    <location>
        <begin position="250"/>
        <end position="270"/>
    </location>
</feature>
<evidence type="ECO:0000256" key="3">
    <source>
        <dbReference type="ARBA" id="ARBA00022692"/>
    </source>
</evidence>
<feature type="transmembrane region" description="Helical" evidence="6">
    <location>
        <begin position="160"/>
        <end position="176"/>
    </location>
</feature>
<protein>
    <submittedName>
        <fullName evidence="8">DMT family transporter</fullName>
    </submittedName>
</protein>
<feature type="transmembrane region" description="Helical" evidence="6">
    <location>
        <begin position="219"/>
        <end position="238"/>
    </location>
</feature>
<feature type="transmembrane region" description="Helical" evidence="6">
    <location>
        <begin position="276"/>
        <end position="293"/>
    </location>
</feature>
<dbReference type="InterPro" id="IPR037185">
    <property type="entry name" value="EmrE-like"/>
</dbReference>
<dbReference type="InterPro" id="IPR050638">
    <property type="entry name" value="AA-Vitamin_Transporters"/>
</dbReference>
<feature type="transmembrane region" description="Helical" evidence="6">
    <location>
        <begin position="71"/>
        <end position="93"/>
    </location>
</feature>
<feature type="domain" description="EamA" evidence="7">
    <location>
        <begin position="11"/>
        <end position="143"/>
    </location>
</feature>
<keyword evidence="5 6" id="KW-0472">Membrane</keyword>
<keyword evidence="4 6" id="KW-1133">Transmembrane helix</keyword>
<feature type="domain" description="EamA" evidence="7">
    <location>
        <begin position="158"/>
        <end position="290"/>
    </location>
</feature>
<feature type="transmembrane region" description="Helical" evidence="6">
    <location>
        <begin position="129"/>
        <end position="148"/>
    </location>
</feature>
<dbReference type="RefSeq" id="WP_408156174.1">
    <property type="nucleotide sequence ID" value="NZ_JAQQFM010000003.1"/>
</dbReference>